<evidence type="ECO:0000256" key="4">
    <source>
        <dbReference type="ARBA" id="ARBA00022989"/>
    </source>
</evidence>
<evidence type="ECO:0000313" key="9">
    <source>
        <dbReference type="Proteomes" id="UP001259982"/>
    </source>
</evidence>
<dbReference type="InterPro" id="IPR050638">
    <property type="entry name" value="AA-Vitamin_Transporters"/>
</dbReference>
<comment type="subcellular location">
    <subcellularLocation>
        <location evidence="1">Membrane</location>
        <topology evidence="1">Multi-pass membrane protein</topology>
    </subcellularLocation>
</comment>
<evidence type="ECO:0000259" key="7">
    <source>
        <dbReference type="Pfam" id="PF00892"/>
    </source>
</evidence>
<dbReference type="EMBL" id="JAVRHY010000010">
    <property type="protein sequence ID" value="MDT0619025.1"/>
    <property type="molecule type" value="Genomic_DNA"/>
</dbReference>
<feature type="transmembrane region" description="Helical" evidence="6">
    <location>
        <begin position="266"/>
        <end position="285"/>
    </location>
</feature>
<evidence type="ECO:0000256" key="3">
    <source>
        <dbReference type="ARBA" id="ARBA00022692"/>
    </source>
</evidence>
<evidence type="ECO:0000256" key="6">
    <source>
        <dbReference type="SAM" id="Phobius"/>
    </source>
</evidence>
<keyword evidence="9" id="KW-1185">Reference proteome</keyword>
<feature type="transmembrane region" description="Helical" evidence="6">
    <location>
        <begin position="119"/>
        <end position="136"/>
    </location>
</feature>
<feature type="transmembrane region" description="Helical" evidence="6">
    <location>
        <begin position="36"/>
        <end position="54"/>
    </location>
</feature>
<keyword evidence="3 6" id="KW-0812">Transmembrane</keyword>
<dbReference type="RefSeq" id="WP_311659327.1">
    <property type="nucleotide sequence ID" value="NZ_JAVRHY010000010.1"/>
</dbReference>
<dbReference type="SUPFAM" id="SSF103481">
    <property type="entry name" value="Multidrug resistance efflux transporter EmrE"/>
    <property type="match status" value="2"/>
</dbReference>
<name>A0ABU3BAG2_9GAMM</name>
<feature type="transmembrane region" description="Helical" evidence="6">
    <location>
        <begin position="66"/>
        <end position="85"/>
    </location>
</feature>
<feature type="domain" description="EamA" evidence="7">
    <location>
        <begin position="7"/>
        <end position="136"/>
    </location>
</feature>
<feature type="transmembrane region" description="Helical" evidence="6">
    <location>
        <begin position="91"/>
        <end position="112"/>
    </location>
</feature>
<evidence type="ECO:0000256" key="1">
    <source>
        <dbReference type="ARBA" id="ARBA00004141"/>
    </source>
</evidence>
<feature type="domain" description="EamA" evidence="7">
    <location>
        <begin position="149"/>
        <end position="281"/>
    </location>
</feature>
<evidence type="ECO:0000256" key="2">
    <source>
        <dbReference type="ARBA" id="ARBA00007362"/>
    </source>
</evidence>
<keyword evidence="4 6" id="KW-1133">Transmembrane helix</keyword>
<sequence>MPVPAAFAIVVLVWSTTPLAVKWSSGGGVTFLEGVALRMVAGALLASLLIRAFGLTRDYSAAACRMYASGALGFFGAMGLLYWAAQFLPSGLIAVVFGVAPLFAGLFGALMLGERTLTPLRVGALLAAMAGLAILYRGEMAINADAAPAIAALVVATTFYALSSVLVKRHSVVMHPLSQVGGALWITAIGFTLVWAVTDGQLPSEAAPRTLGAIAYLSVFGSVLGFMLYFHLLARLPVATVALIPLMTPPTALTIGWLVAGEPLTRHALLGAALIVTALAIYQWGDGVWRRAFSR</sequence>
<feature type="transmembrane region" description="Helical" evidence="6">
    <location>
        <begin position="237"/>
        <end position="260"/>
    </location>
</feature>
<organism evidence="8 9">
    <name type="scientific">Spectribacter acetivorans</name>
    <dbReference type="NCBI Taxonomy" id="3075603"/>
    <lineage>
        <taxon>Bacteria</taxon>
        <taxon>Pseudomonadati</taxon>
        <taxon>Pseudomonadota</taxon>
        <taxon>Gammaproteobacteria</taxon>
        <taxon>Salinisphaerales</taxon>
        <taxon>Salinisphaeraceae</taxon>
        <taxon>Spectribacter</taxon>
    </lineage>
</organism>
<comment type="caution">
    <text evidence="8">The sequence shown here is derived from an EMBL/GenBank/DDBJ whole genome shotgun (WGS) entry which is preliminary data.</text>
</comment>
<dbReference type="InterPro" id="IPR000620">
    <property type="entry name" value="EamA_dom"/>
</dbReference>
<accession>A0ABU3BAG2</accession>
<dbReference type="Pfam" id="PF00892">
    <property type="entry name" value="EamA"/>
    <property type="match status" value="2"/>
</dbReference>
<dbReference type="PANTHER" id="PTHR32322:SF2">
    <property type="entry name" value="EAMA DOMAIN-CONTAINING PROTEIN"/>
    <property type="match status" value="1"/>
</dbReference>
<gene>
    <name evidence="8" type="ORF">RM531_11115</name>
</gene>
<dbReference type="PANTHER" id="PTHR32322">
    <property type="entry name" value="INNER MEMBRANE TRANSPORTER"/>
    <property type="match status" value="1"/>
</dbReference>
<dbReference type="InterPro" id="IPR037185">
    <property type="entry name" value="EmrE-like"/>
</dbReference>
<keyword evidence="5 6" id="KW-0472">Membrane</keyword>
<comment type="similarity">
    <text evidence="2">Belongs to the EamA transporter family.</text>
</comment>
<evidence type="ECO:0000256" key="5">
    <source>
        <dbReference type="ARBA" id="ARBA00023136"/>
    </source>
</evidence>
<reference evidence="8 9" key="1">
    <citation type="submission" date="2023-09" db="EMBL/GenBank/DDBJ databases">
        <authorList>
            <person name="Rey-Velasco X."/>
        </authorList>
    </citation>
    <scope>NUCLEOTIDE SEQUENCE [LARGE SCALE GENOMIC DNA]</scope>
    <source>
        <strain evidence="8 9">P385</strain>
    </source>
</reference>
<protein>
    <submittedName>
        <fullName evidence="8">DMT family transporter</fullName>
    </submittedName>
</protein>
<evidence type="ECO:0000313" key="8">
    <source>
        <dbReference type="EMBL" id="MDT0619025.1"/>
    </source>
</evidence>
<dbReference type="Proteomes" id="UP001259982">
    <property type="component" value="Unassembled WGS sequence"/>
</dbReference>
<feature type="transmembrane region" description="Helical" evidence="6">
    <location>
        <begin position="179"/>
        <end position="198"/>
    </location>
</feature>
<feature type="transmembrane region" description="Helical" evidence="6">
    <location>
        <begin position="148"/>
        <end position="167"/>
    </location>
</feature>
<proteinExistence type="inferred from homology"/>
<feature type="transmembrane region" description="Helical" evidence="6">
    <location>
        <begin position="210"/>
        <end position="230"/>
    </location>
</feature>